<dbReference type="PROSITE" id="PS51257">
    <property type="entry name" value="PROKAR_LIPOPROTEIN"/>
    <property type="match status" value="1"/>
</dbReference>
<sequence>MRLIFSSLIILFLTACSTGIEGAKYTSLTPKFDPYDFFLGDVKAWGIVQDRDGNLVQQFTVDIKGSINNSGQLVLDEYFEYLLGDGVKTRVWTISKEADNQYSGVAGDILDKATGGTFGNAMNWQYRMDLPVGDTSYEVKFDDWMWSFDQSTLINRSYIEKFGIVMAEVTIFMQKSKP</sequence>
<evidence type="ECO:0008006" key="3">
    <source>
        <dbReference type="Google" id="ProtNLM"/>
    </source>
</evidence>
<dbReference type="EMBL" id="AQHF01000034">
    <property type="protein sequence ID" value="MBE0348963.1"/>
    <property type="molecule type" value="Genomic_DNA"/>
</dbReference>
<organism evidence="1 2">
    <name type="scientific">Pseudoalteromonas peptidolytica F12-50-A1</name>
    <dbReference type="NCBI Taxonomy" id="1315280"/>
    <lineage>
        <taxon>Bacteria</taxon>
        <taxon>Pseudomonadati</taxon>
        <taxon>Pseudomonadota</taxon>
        <taxon>Gammaproteobacteria</taxon>
        <taxon>Alteromonadales</taxon>
        <taxon>Pseudoalteromonadaceae</taxon>
        <taxon>Pseudoalteromonas</taxon>
    </lineage>
</organism>
<dbReference type="Proteomes" id="UP000660708">
    <property type="component" value="Unassembled WGS sequence"/>
</dbReference>
<protein>
    <recommendedName>
        <fullName evidence="3">DUF3833 domain-containing protein</fullName>
    </recommendedName>
</protein>
<accession>A0A8I0T726</accession>
<comment type="caution">
    <text evidence="1">The sequence shown here is derived from an EMBL/GenBank/DDBJ whole genome shotgun (WGS) entry which is preliminary data.</text>
</comment>
<proteinExistence type="predicted"/>
<gene>
    <name evidence="1" type="ORF">PPEP_b0836</name>
</gene>
<dbReference type="Pfam" id="PF12915">
    <property type="entry name" value="DUF3833"/>
    <property type="match status" value="1"/>
</dbReference>
<dbReference type="RefSeq" id="WP_147391280.1">
    <property type="nucleotide sequence ID" value="NZ_AQHF01000034.1"/>
</dbReference>
<reference evidence="1 2" key="1">
    <citation type="submission" date="2015-06" db="EMBL/GenBank/DDBJ databases">
        <title>Genome sequence of Pseudoalteromonas peptidolytica.</title>
        <authorList>
            <person name="Xie B.-B."/>
            <person name="Rong J.-C."/>
            <person name="Qin Q.-L."/>
            <person name="Zhang Y.-Z."/>
        </authorList>
    </citation>
    <scope>NUCLEOTIDE SEQUENCE [LARGE SCALE GENOMIC DNA]</scope>
    <source>
        <strain evidence="1 2">F12-50-A1</strain>
    </source>
</reference>
<evidence type="ECO:0000313" key="1">
    <source>
        <dbReference type="EMBL" id="MBE0348963.1"/>
    </source>
</evidence>
<name>A0A8I0T726_9GAMM</name>
<dbReference type="AlphaFoldDB" id="A0A8I0T726"/>
<keyword evidence="2" id="KW-1185">Reference proteome</keyword>
<evidence type="ECO:0000313" key="2">
    <source>
        <dbReference type="Proteomes" id="UP000660708"/>
    </source>
</evidence>
<dbReference type="InterPro" id="IPR024409">
    <property type="entry name" value="DUF3833"/>
</dbReference>